<accession>A0ABW3T2R4</accession>
<dbReference type="Gene3D" id="3.90.230.10">
    <property type="entry name" value="Creatinase/methionine aminopeptidase superfamily"/>
    <property type="match status" value="1"/>
</dbReference>
<dbReference type="EMBL" id="JBHTLQ010000024">
    <property type="protein sequence ID" value="MFD1191280.1"/>
    <property type="molecule type" value="Genomic_DNA"/>
</dbReference>
<dbReference type="InterPro" id="IPR000994">
    <property type="entry name" value="Pept_M24"/>
</dbReference>
<dbReference type="InterPro" id="IPR036005">
    <property type="entry name" value="Creatinase/aminopeptidase-like"/>
</dbReference>
<evidence type="ECO:0000259" key="1">
    <source>
        <dbReference type="Pfam" id="PF00557"/>
    </source>
</evidence>
<dbReference type="RefSeq" id="WP_377353734.1">
    <property type="nucleotide sequence ID" value="NZ_JBHTLQ010000024.1"/>
</dbReference>
<feature type="domain" description="Peptidase M24" evidence="1">
    <location>
        <begin position="13"/>
        <end position="173"/>
    </location>
</feature>
<dbReference type="InterPro" id="IPR050659">
    <property type="entry name" value="Peptidase_M24B"/>
</dbReference>
<name>A0ABW3T2R4_9CAUL</name>
<dbReference type="Pfam" id="PF00557">
    <property type="entry name" value="Peptidase_M24"/>
    <property type="match status" value="1"/>
</dbReference>
<gene>
    <name evidence="2" type="ORF">ACFQ27_11875</name>
</gene>
<dbReference type="SUPFAM" id="SSF55920">
    <property type="entry name" value="Creatinase/aminopeptidase"/>
    <property type="match status" value="1"/>
</dbReference>
<dbReference type="PANTHER" id="PTHR46112:SF8">
    <property type="entry name" value="CYTOPLASMIC PEPTIDASE PEPQ-RELATED"/>
    <property type="match status" value="1"/>
</dbReference>
<comment type="caution">
    <text evidence="2">The sequence shown here is derived from an EMBL/GenBank/DDBJ whole genome shotgun (WGS) entry which is preliminary data.</text>
</comment>
<evidence type="ECO:0000313" key="3">
    <source>
        <dbReference type="Proteomes" id="UP001597216"/>
    </source>
</evidence>
<organism evidence="2 3">
    <name type="scientific">Phenylobacterium conjunctum</name>
    <dbReference type="NCBI Taxonomy" id="1298959"/>
    <lineage>
        <taxon>Bacteria</taxon>
        <taxon>Pseudomonadati</taxon>
        <taxon>Pseudomonadota</taxon>
        <taxon>Alphaproteobacteria</taxon>
        <taxon>Caulobacterales</taxon>
        <taxon>Caulobacteraceae</taxon>
        <taxon>Phenylobacterium</taxon>
    </lineage>
</organism>
<keyword evidence="3" id="KW-1185">Reference proteome</keyword>
<sequence length="227" mass="24446">MFDEPNRLASLVAAQDQAAALFAAAQGAGLLRAGVSESQLSQEIHDLAAAQFGVTTHWHRKVVRAGANTVATFYESPPETVLGEDDLVFVDLGPVFGTWEADYGRTFVLGCDPEKLRLAADLDAVWEALAALWRGRPDITGAELYAAAHRAAEGRGWRFAGQIAGHLVGEFPHTDLPGERNVSLIAPVNDAPMSDKDADGRVRYWILEVHLASPDGAWGGFCEALLR</sequence>
<protein>
    <submittedName>
        <fullName evidence="2">M24 family metallopeptidase</fullName>
    </submittedName>
</protein>
<dbReference type="PANTHER" id="PTHR46112">
    <property type="entry name" value="AMINOPEPTIDASE"/>
    <property type="match status" value="1"/>
</dbReference>
<dbReference type="Proteomes" id="UP001597216">
    <property type="component" value="Unassembled WGS sequence"/>
</dbReference>
<dbReference type="CDD" id="cd01066">
    <property type="entry name" value="APP_MetAP"/>
    <property type="match status" value="1"/>
</dbReference>
<evidence type="ECO:0000313" key="2">
    <source>
        <dbReference type="EMBL" id="MFD1191280.1"/>
    </source>
</evidence>
<reference evidence="3" key="1">
    <citation type="journal article" date="2019" name="Int. J. Syst. Evol. Microbiol.">
        <title>The Global Catalogue of Microorganisms (GCM) 10K type strain sequencing project: providing services to taxonomists for standard genome sequencing and annotation.</title>
        <authorList>
            <consortium name="The Broad Institute Genomics Platform"/>
            <consortium name="The Broad Institute Genome Sequencing Center for Infectious Disease"/>
            <person name="Wu L."/>
            <person name="Ma J."/>
        </authorList>
    </citation>
    <scope>NUCLEOTIDE SEQUENCE [LARGE SCALE GENOMIC DNA]</scope>
    <source>
        <strain evidence="3">CCUG 55074</strain>
    </source>
</reference>
<proteinExistence type="predicted"/>